<evidence type="ECO:0000313" key="3">
    <source>
        <dbReference type="EMBL" id="EGG30018.1"/>
    </source>
</evidence>
<evidence type="ECO:0000256" key="2">
    <source>
        <dbReference type="ARBA" id="ARBA00023080"/>
    </source>
</evidence>
<protein>
    <submittedName>
        <fullName evidence="3">Maf/YceF/YhdE family protein</fullName>
    </submittedName>
</protein>
<dbReference type="SUPFAM" id="SSF52972">
    <property type="entry name" value="ITPase-like"/>
    <property type="match status" value="1"/>
</dbReference>
<dbReference type="Pfam" id="PF02545">
    <property type="entry name" value="Maf"/>
    <property type="match status" value="1"/>
</dbReference>
<evidence type="ECO:0000313" key="4">
    <source>
        <dbReference type="Proteomes" id="UP000005615"/>
    </source>
</evidence>
<evidence type="ECO:0000256" key="1">
    <source>
        <dbReference type="ARBA" id="ARBA00022801"/>
    </source>
</evidence>
<gene>
    <name evidence="3" type="ORF">IMCC3088_1165</name>
</gene>
<dbReference type="AlphaFoldDB" id="F3L173"/>
<reference evidence="3 4" key="1">
    <citation type="journal article" date="2011" name="J. Bacteriol.">
        <title>Genome sequence of strain IMCC3088, a proteorhodopsin-containing marine bacterium belonging to the OM60/NOR5 clade.</title>
        <authorList>
            <person name="Jang Y."/>
            <person name="Oh H.M."/>
            <person name="Kang I."/>
            <person name="Lee K."/>
            <person name="Yang S.J."/>
            <person name="Cho J.C."/>
        </authorList>
    </citation>
    <scope>NUCLEOTIDE SEQUENCE [LARGE SCALE GENOMIC DNA]</scope>
    <source>
        <strain evidence="3 4">IMCC3088</strain>
    </source>
</reference>
<dbReference type="GO" id="GO:0047429">
    <property type="term" value="F:nucleoside triphosphate diphosphatase activity"/>
    <property type="evidence" value="ECO:0007669"/>
    <property type="project" value="InterPro"/>
</dbReference>
<dbReference type="eggNOG" id="COG0424">
    <property type="taxonomic scope" value="Bacteria"/>
</dbReference>
<keyword evidence="4" id="KW-1185">Reference proteome</keyword>
<comment type="caution">
    <text evidence="3">The sequence shown here is derived from an EMBL/GenBank/DDBJ whole genome shotgun (WGS) entry which is preliminary data.</text>
</comment>
<proteinExistence type="predicted"/>
<name>F3L173_9GAMM</name>
<dbReference type="EMBL" id="AEIG01000026">
    <property type="protein sequence ID" value="EGG30018.1"/>
    <property type="molecule type" value="Genomic_DNA"/>
</dbReference>
<accession>F3L173</accession>
<dbReference type="Proteomes" id="UP000005615">
    <property type="component" value="Unassembled WGS sequence"/>
</dbReference>
<organism evidence="3 4">
    <name type="scientific">Aequoribacter fuscus</name>
    <dbReference type="NCBI Taxonomy" id="2518989"/>
    <lineage>
        <taxon>Bacteria</taxon>
        <taxon>Pseudomonadati</taxon>
        <taxon>Pseudomonadota</taxon>
        <taxon>Gammaproteobacteria</taxon>
        <taxon>Cellvibrionales</taxon>
        <taxon>Halieaceae</taxon>
        <taxon>Aequoribacter</taxon>
    </lineage>
</organism>
<sequence>MTFRELSDREIASYVAAEPALDCAGAFKVEGLGISLFTEVSSTDPTALEGLPLISVCSMLREANLMN</sequence>
<dbReference type="GO" id="GO:0009117">
    <property type="term" value="P:nucleotide metabolic process"/>
    <property type="evidence" value="ECO:0007669"/>
    <property type="project" value="UniProtKB-KW"/>
</dbReference>
<dbReference type="InterPro" id="IPR029001">
    <property type="entry name" value="ITPase-like_fam"/>
</dbReference>
<keyword evidence="2" id="KW-0546">Nucleotide metabolism</keyword>
<dbReference type="STRING" id="2518989.IMCC3088_1165"/>
<keyword evidence="1" id="KW-0378">Hydrolase</keyword>
<dbReference type="InterPro" id="IPR003697">
    <property type="entry name" value="Maf-like"/>
</dbReference>
<dbReference type="Gene3D" id="3.90.950.10">
    <property type="match status" value="1"/>
</dbReference>